<dbReference type="PANTHER" id="PTHR32182">
    <property type="entry name" value="DNA REPLICATION AND REPAIR PROTEIN RECF"/>
    <property type="match status" value="1"/>
</dbReference>
<dbReference type="Gene3D" id="3.40.50.300">
    <property type="entry name" value="P-loop containing nucleotide triphosphate hydrolases"/>
    <property type="match status" value="1"/>
</dbReference>
<dbReference type="PANTHER" id="PTHR32182:SF22">
    <property type="entry name" value="ATP-DEPENDENT ENDONUCLEASE, OLD FAMILY-RELATED"/>
    <property type="match status" value="1"/>
</dbReference>
<accession>A0A523UQB2</accession>
<dbReference type="InterPro" id="IPR026866">
    <property type="entry name" value="CR006_AAA"/>
</dbReference>
<keyword evidence="1" id="KW-0175">Coiled coil</keyword>
<protein>
    <recommendedName>
        <fullName evidence="2">Protein CR006 P-loop domain-containing protein</fullName>
    </recommendedName>
</protein>
<name>A0A523UQB2_UNCT6</name>
<dbReference type="InterPro" id="IPR027417">
    <property type="entry name" value="P-loop_NTPase"/>
</dbReference>
<dbReference type="AlphaFoldDB" id="A0A523UQB2"/>
<dbReference type="EMBL" id="SOJN01000111">
    <property type="protein sequence ID" value="TET44728.1"/>
    <property type="molecule type" value="Genomic_DNA"/>
</dbReference>
<dbReference type="GO" id="GO:0000731">
    <property type="term" value="P:DNA synthesis involved in DNA repair"/>
    <property type="evidence" value="ECO:0007669"/>
    <property type="project" value="TreeGrafter"/>
</dbReference>
<dbReference type="SUPFAM" id="SSF52540">
    <property type="entry name" value="P-loop containing nucleoside triphosphate hydrolases"/>
    <property type="match status" value="1"/>
</dbReference>
<feature type="domain" description="Protein CR006 P-loop" evidence="2">
    <location>
        <begin position="11"/>
        <end position="732"/>
    </location>
</feature>
<sequence>MKVRKIKSLKYRCFTDFSWPASLAEFARYNLLYGWNGSGKTTLTNLFRTMEKRESLAEGEAKVVVEGRTIDLNGISTETALPQVRVFNEAFVDENVFTSHGSVTPIFHLGEKNIEKQAKMDEMKLQREKKREELAEKQKIASEKKTGLDNYCRDRANNTIKPLLSSSGSNPYNNYNKTHYRNRSEELLKEKEPSVYELGDAEADKLKKQKEATPKESISEVSFAFQDLELLHTEVKSILEQAVVGEVLKELKENQELADWVKSGLKKHQKEDTETCLFCGQRLPEGRMKELEAHFNDQFILLTSNIDQKIESLEKQIVACDVLNVPDEAKLYDHLTASFEGAVSELRKQISLQRMALEELGNELQAKRTKFFQSVPSTFAHPNIDKSKLNDVNEIILQHNKESEDFDRSIMNAREKLEKSLVAKSLPEYSEKKKAIEEASKASCRIQNEVDTLIRQIEKLETEIVEHRKPAEELNDDLTNYLGRDDLEFKVMDTGYQIFRRDQIADSLSEGERGGIAFLYFLKSLSDKNFNLKNGIVVIDDPASSLDSNALFYAFSFMKERTKEAGQIFILTHNFPFFRQVKNWFHHLKGQKKRDIEERPARFYMVQCENKGDGRCSMISEIPPLLERYESEYHYLFSLIFCESQTQCDGNLENYYHLPNVARRVIEAFLAFKRPGYAGDLGKQLDSVDFDPEKKTRILRFLHTHSHKGQIAEPEHDFSILSETPKVLADILALIKSEDERHYEEMKSLIIVEPAEVEDV</sequence>
<dbReference type="Pfam" id="PF13166">
    <property type="entry name" value="AAA_13"/>
    <property type="match status" value="1"/>
</dbReference>
<proteinExistence type="predicted"/>
<evidence type="ECO:0000256" key="1">
    <source>
        <dbReference type="SAM" id="Coils"/>
    </source>
</evidence>
<dbReference type="Proteomes" id="UP000315525">
    <property type="component" value="Unassembled WGS sequence"/>
</dbReference>
<evidence type="ECO:0000313" key="3">
    <source>
        <dbReference type="EMBL" id="TET44728.1"/>
    </source>
</evidence>
<comment type="caution">
    <text evidence="3">The sequence shown here is derived from an EMBL/GenBank/DDBJ whole genome shotgun (WGS) entry which is preliminary data.</text>
</comment>
<reference evidence="3 4" key="1">
    <citation type="submission" date="2019-03" db="EMBL/GenBank/DDBJ databases">
        <title>Metabolic potential of uncultured bacteria and archaea associated with petroleum seepage in deep-sea sediments.</title>
        <authorList>
            <person name="Dong X."/>
            <person name="Hubert C."/>
        </authorList>
    </citation>
    <scope>NUCLEOTIDE SEQUENCE [LARGE SCALE GENOMIC DNA]</scope>
    <source>
        <strain evidence="3">E44_bin18</strain>
    </source>
</reference>
<evidence type="ECO:0000259" key="2">
    <source>
        <dbReference type="Pfam" id="PF13166"/>
    </source>
</evidence>
<evidence type="ECO:0000313" key="4">
    <source>
        <dbReference type="Proteomes" id="UP000315525"/>
    </source>
</evidence>
<gene>
    <name evidence="3" type="ORF">E3J62_09550</name>
</gene>
<organism evidence="3 4">
    <name type="scientific">candidate division TA06 bacterium</name>
    <dbReference type="NCBI Taxonomy" id="2250710"/>
    <lineage>
        <taxon>Bacteria</taxon>
        <taxon>Bacteria division TA06</taxon>
    </lineage>
</organism>
<feature type="coiled-coil region" evidence="1">
    <location>
        <begin position="113"/>
        <end position="140"/>
    </location>
</feature>
<dbReference type="GO" id="GO:0006302">
    <property type="term" value="P:double-strand break repair"/>
    <property type="evidence" value="ECO:0007669"/>
    <property type="project" value="TreeGrafter"/>
</dbReference>